<proteinExistence type="inferred from homology"/>
<evidence type="ECO:0000256" key="8">
    <source>
        <dbReference type="ARBA" id="ARBA00023136"/>
    </source>
</evidence>
<feature type="transmembrane region" description="Helical" evidence="9">
    <location>
        <begin position="187"/>
        <end position="212"/>
    </location>
</feature>
<keyword evidence="3 9" id="KW-0813">Transport</keyword>
<comment type="caution">
    <text evidence="11">The sequence shown here is derived from an EMBL/GenBank/DDBJ whole genome shotgun (WGS) entry which is preliminary data.</text>
</comment>
<dbReference type="Pfam" id="PF00528">
    <property type="entry name" value="BPD_transp_1"/>
    <property type="match status" value="1"/>
</dbReference>
<dbReference type="InterPro" id="IPR050901">
    <property type="entry name" value="BP-dep_ABC_trans_perm"/>
</dbReference>
<dbReference type="Proteomes" id="UP000029278">
    <property type="component" value="Unassembled WGS sequence"/>
</dbReference>
<dbReference type="InterPro" id="IPR000515">
    <property type="entry name" value="MetI-like"/>
</dbReference>
<evidence type="ECO:0000313" key="14">
    <source>
        <dbReference type="Proteomes" id="UP000442469"/>
    </source>
</evidence>
<protein>
    <submittedName>
        <fullName evidence="12">ABC transporter permease subunit</fullName>
    </submittedName>
    <submittedName>
        <fullName evidence="11">Binding--dependent transport system inner membrane component family protein</fullName>
    </submittedName>
</protein>
<evidence type="ECO:0000313" key="12">
    <source>
        <dbReference type="EMBL" id="MUG24275.1"/>
    </source>
</evidence>
<keyword evidence="7 9" id="KW-1133">Transmembrane helix</keyword>
<dbReference type="PROSITE" id="PS50928">
    <property type="entry name" value="ABC_TM1"/>
    <property type="match status" value="1"/>
</dbReference>
<dbReference type="Gene3D" id="1.10.3720.10">
    <property type="entry name" value="MetI-like"/>
    <property type="match status" value="1"/>
</dbReference>
<dbReference type="HOGENOM" id="CLU_016047_1_2_9"/>
<keyword evidence="6 9" id="KW-0812">Transmembrane</keyword>
<evidence type="ECO:0000256" key="2">
    <source>
        <dbReference type="ARBA" id="ARBA00009047"/>
    </source>
</evidence>
<feature type="transmembrane region" description="Helical" evidence="9">
    <location>
        <begin position="143"/>
        <end position="166"/>
    </location>
</feature>
<dbReference type="GO" id="GO:0055085">
    <property type="term" value="P:transmembrane transport"/>
    <property type="evidence" value="ECO:0007669"/>
    <property type="project" value="InterPro"/>
</dbReference>
<dbReference type="GeneID" id="77008880"/>
<evidence type="ECO:0000256" key="4">
    <source>
        <dbReference type="ARBA" id="ARBA00022475"/>
    </source>
</evidence>
<dbReference type="InterPro" id="IPR035906">
    <property type="entry name" value="MetI-like_sf"/>
</dbReference>
<evidence type="ECO:0000259" key="10">
    <source>
        <dbReference type="PROSITE" id="PS50928"/>
    </source>
</evidence>
<dbReference type="CDD" id="cd06261">
    <property type="entry name" value="TM_PBP2"/>
    <property type="match status" value="1"/>
</dbReference>
<dbReference type="GO" id="GO:0005886">
    <property type="term" value="C:plasma membrane"/>
    <property type="evidence" value="ECO:0007669"/>
    <property type="project" value="UniProtKB-SubCell"/>
</dbReference>
<organism evidence="11 13">
    <name type="scientific">Paenibacillus macerans</name>
    <name type="common">Bacillus macerans</name>
    <dbReference type="NCBI Taxonomy" id="44252"/>
    <lineage>
        <taxon>Bacteria</taxon>
        <taxon>Bacillati</taxon>
        <taxon>Bacillota</taxon>
        <taxon>Bacilli</taxon>
        <taxon>Bacillales</taxon>
        <taxon>Paenibacillaceae</taxon>
        <taxon>Paenibacillus</taxon>
    </lineage>
</organism>
<evidence type="ECO:0000256" key="1">
    <source>
        <dbReference type="ARBA" id="ARBA00004651"/>
    </source>
</evidence>
<feature type="transmembrane region" description="Helical" evidence="9">
    <location>
        <begin position="12"/>
        <end position="35"/>
    </location>
</feature>
<dbReference type="OrthoDB" id="9810086at2"/>
<feature type="transmembrane region" description="Helical" evidence="9">
    <location>
        <begin position="74"/>
        <end position="98"/>
    </location>
</feature>
<dbReference type="EMBL" id="WNZZ01000014">
    <property type="protein sequence ID" value="MUG24275.1"/>
    <property type="molecule type" value="Genomic_DNA"/>
</dbReference>
<reference evidence="12 14" key="2">
    <citation type="submission" date="2019-11" db="EMBL/GenBank/DDBJ databases">
        <title>Draft genome sequences of five Paenibacillus species of dairy origin.</title>
        <authorList>
            <person name="Olajide A.M."/>
            <person name="Chen S."/>
            <person name="Lapointe G."/>
        </authorList>
    </citation>
    <scope>NUCLEOTIDE SEQUENCE [LARGE SCALE GENOMIC DNA]</scope>
    <source>
        <strain evidence="12 14">3CT49</strain>
    </source>
</reference>
<feature type="transmembrane region" description="Helical" evidence="9">
    <location>
        <begin position="110"/>
        <end position="131"/>
    </location>
</feature>
<feature type="transmembrane region" description="Helical" evidence="9">
    <location>
        <begin position="245"/>
        <end position="266"/>
    </location>
</feature>
<feature type="domain" description="ABC transmembrane type-1" evidence="10">
    <location>
        <begin position="75"/>
        <end position="266"/>
    </location>
</feature>
<evidence type="ECO:0000256" key="7">
    <source>
        <dbReference type="ARBA" id="ARBA00022989"/>
    </source>
</evidence>
<dbReference type="SUPFAM" id="SSF161098">
    <property type="entry name" value="MetI-like"/>
    <property type="match status" value="1"/>
</dbReference>
<evidence type="ECO:0000256" key="6">
    <source>
        <dbReference type="ARBA" id="ARBA00022692"/>
    </source>
</evidence>
<sequence>MQSRLISNGKWFNLLVYVVLILSSAFALIPILWAVSTSLKSEAMIVQYPPQWIPAQPTFENYANVLFHSNFPRYFLNSMLVAAVSILASLSISAHAAYAASRFHFRGKKIILFLILMTSMIPGIAVLIPLYLTAVKAGLYDTFIGMILIYTAWRTPMLIWVLRGFFDSVPKEIEEAAKVDGSSPLRTFYQLILPVSQPGLAAGALLSAIYVWNDFLVAFSFTTKDELRLLSVGLYNYITQYGINWGQLMAAVVISVIPVVVLFVCLQSKFVDGLSAGAVKG</sequence>
<keyword evidence="5" id="KW-0762">Sugar transport</keyword>
<dbReference type="STRING" id="44252.DJ90_3459"/>
<dbReference type="Proteomes" id="UP000442469">
    <property type="component" value="Unassembled WGS sequence"/>
</dbReference>
<dbReference type="RefSeq" id="WP_036625054.1">
    <property type="nucleotide sequence ID" value="NZ_BGML01000002.1"/>
</dbReference>
<evidence type="ECO:0000256" key="5">
    <source>
        <dbReference type="ARBA" id="ARBA00022597"/>
    </source>
</evidence>
<dbReference type="PANTHER" id="PTHR32243:SF50">
    <property type="entry name" value="MALTOSE_MALTODEXTRIN TRANSPORT SYSTEM PERMEASE PROTEIN MALG"/>
    <property type="match status" value="1"/>
</dbReference>
<gene>
    <name evidence="11" type="ORF">DJ90_3459</name>
    <name evidence="12" type="ORF">GNQ08_17985</name>
</gene>
<evidence type="ECO:0000256" key="9">
    <source>
        <dbReference type="RuleBase" id="RU363032"/>
    </source>
</evidence>
<evidence type="ECO:0000313" key="11">
    <source>
        <dbReference type="EMBL" id="KFN08041.1"/>
    </source>
</evidence>
<keyword evidence="4" id="KW-1003">Cell membrane</keyword>
<dbReference type="AlphaFoldDB" id="A0A090ZV89"/>
<comment type="similarity">
    <text evidence="2">Belongs to the binding-protein-dependent transport system permease family. MalFG subfamily.</text>
</comment>
<accession>A0A090ZV89</accession>
<keyword evidence="13" id="KW-1185">Reference proteome</keyword>
<comment type="subcellular location">
    <subcellularLocation>
        <location evidence="1 9">Cell membrane</location>
        <topology evidence="1 9">Multi-pass membrane protein</topology>
    </subcellularLocation>
</comment>
<reference evidence="11 13" key="1">
    <citation type="submission" date="2014-04" db="EMBL/GenBank/DDBJ databases">
        <authorList>
            <person name="Bishop-Lilly K.A."/>
            <person name="Broomall S.M."/>
            <person name="Chain P.S."/>
            <person name="Chertkov O."/>
            <person name="Coyne S.R."/>
            <person name="Daligault H.E."/>
            <person name="Davenport K.W."/>
            <person name="Erkkila T."/>
            <person name="Frey K.G."/>
            <person name="Gibbons H.S."/>
            <person name="Gu W."/>
            <person name="Jaissle J."/>
            <person name="Johnson S.L."/>
            <person name="Koroleva G.I."/>
            <person name="Ladner J.T."/>
            <person name="Lo C.-C."/>
            <person name="Minogue T.D."/>
            <person name="Munk C."/>
            <person name="Palacios G.F."/>
            <person name="Redden C.L."/>
            <person name="Rosenzweig C.N."/>
            <person name="Scholz M.B."/>
            <person name="Teshima H."/>
            <person name="Xu Y."/>
        </authorList>
    </citation>
    <scope>NUCLEOTIDE SEQUENCE [LARGE SCALE GENOMIC DNA]</scope>
    <source>
        <strain evidence="11 13">8244</strain>
    </source>
</reference>
<evidence type="ECO:0000313" key="13">
    <source>
        <dbReference type="Proteomes" id="UP000029278"/>
    </source>
</evidence>
<keyword evidence="8 9" id="KW-0472">Membrane</keyword>
<dbReference type="PANTHER" id="PTHR32243">
    <property type="entry name" value="MALTOSE TRANSPORT SYSTEM PERMEASE-RELATED"/>
    <property type="match status" value="1"/>
</dbReference>
<evidence type="ECO:0000256" key="3">
    <source>
        <dbReference type="ARBA" id="ARBA00022448"/>
    </source>
</evidence>
<name>A0A090ZV89_PAEMA</name>
<dbReference type="EMBL" id="JMQA01000030">
    <property type="protein sequence ID" value="KFN08041.1"/>
    <property type="molecule type" value="Genomic_DNA"/>
</dbReference>
<dbReference type="PATRIC" id="fig|44252.3.peg.3596"/>